<dbReference type="SUPFAM" id="SSF56112">
    <property type="entry name" value="Protein kinase-like (PK-like)"/>
    <property type="match status" value="1"/>
</dbReference>
<protein>
    <submittedName>
        <fullName evidence="6">Kinase-like protein</fullName>
    </submittedName>
</protein>
<dbReference type="Gene3D" id="1.10.510.10">
    <property type="entry name" value="Transferase(Phosphotransferase) domain 1"/>
    <property type="match status" value="1"/>
</dbReference>
<proteinExistence type="predicted"/>
<dbReference type="SMART" id="SM00220">
    <property type="entry name" value="S_TKc"/>
    <property type="match status" value="1"/>
</dbReference>
<dbReference type="PROSITE" id="PS50011">
    <property type="entry name" value="PROTEIN_KINASE_DOM"/>
    <property type="match status" value="1"/>
</dbReference>
<keyword evidence="1" id="KW-0723">Serine/threonine-protein kinase</keyword>
<name>A0A2J6TKZ9_9HELO</name>
<evidence type="ECO:0000259" key="5">
    <source>
        <dbReference type="PROSITE" id="PS50011"/>
    </source>
</evidence>
<dbReference type="AlphaFoldDB" id="A0A2J6TKZ9"/>
<dbReference type="InterPro" id="IPR011009">
    <property type="entry name" value="Kinase-like_dom_sf"/>
</dbReference>
<dbReference type="Pfam" id="PF00069">
    <property type="entry name" value="Pkinase"/>
    <property type="match status" value="1"/>
</dbReference>
<evidence type="ECO:0000256" key="3">
    <source>
        <dbReference type="ARBA" id="ARBA00022840"/>
    </source>
</evidence>
<dbReference type="OrthoDB" id="5986190at2759"/>
<feature type="compositionally biased region" description="Low complexity" evidence="4">
    <location>
        <begin position="342"/>
        <end position="353"/>
    </location>
</feature>
<evidence type="ECO:0000313" key="7">
    <source>
        <dbReference type="Proteomes" id="UP000235371"/>
    </source>
</evidence>
<sequence length="483" mass="53945">MAEHRNLKAFKQCLDRNTNIMLSYTAFAHDSNFIIISPLADLDLYKFFKGSYPDFQARRRRFTPIALLKESLGLAAALNFLHDGLRMRGGQKVACAHLDLKPENILVKWGATVVGRWKIHDFGTSRIKEPSATTPKVSGLLPGDFLRQFSFTRAGRAPGPFQAPEVQFSQERVVGRESDMWSFGCILAFVLAFAVGGPKHISQLAKTLDGPVLEDTKTDYFYTIDSIDKSKFIIKPKVAEWLKGLKMDNVGKTPWVNDTLDLIFSTLVVDAKARPKAFESLNRLDAVCSEKTDNFDAICSWVPAEEDYGIEIVPSVSSPENTQPSSTQSIRETSQPTDGHCSSPNSPSNPTTSGSRLSDTSSRPSNEITETAVFMKLKAPLNTFKTTICPSSCHVAFVSKKLAELHCLRKDMNWVETRPKLITQPMIHAPDVTEIACPDEGYEWNYVCLSDSYVLLRAKDQRSRIKKVSPLLRVRSDCTSQFC</sequence>
<gene>
    <name evidence="6" type="ORF">K444DRAFT_326367</name>
</gene>
<dbReference type="PROSITE" id="PS00108">
    <property type="entry name" value="PROTEIN_KINASE_ST"/>
    <property type="match status" value="1"/>
</dbReference>
<evidence type="ECO:0000256" key="2">
    <source>
        <dbReference type="ARBA" id="ARBA00022741"/>
    </source>
</evidence>
<feature type="domain" description="Protein kinase" evidence="5">
    <location>
        <begin position="1"/>
        <end position="287"/>
    </location>
</feature>
<dbReference type="STRING" id="1095630.A0A2J6TKZ9"/>
<dbReference type="GO" id="GO:0004674">
    <property type="term" value="F:protein serine/threonine kinase activity"/>
    <property type="evidence" value="ECO:0007669"/>
    <property type="project" value="UniProtKB-KW"/>
</dbReference>
<feature type="compositionally biased region" description="Polar residues" evidence="4">
    <location>
        <begin position="315"/>
        <end position="337"/>
    </location>
</feature>
<keyword evidence="2" id="KW-0547">Nucleotide-binding</keyword>
<keyword evidence="3" id="KW-0067">ATP-binding</keyword>
<feature type="region of interest" description="Disordered" evidence="4">
    <location>
        <begin position="314"/>
        <end position="365"/>
    </location>
</feature>
<keyword evidence="7" id="KW-1185">Reference proteome</keyword>
<feature type="compositionally biased region" description="Polar residues" evidence="4">
    <location>
        <begin position="354"/>
        <end position="365"/>
    </location>
</feature>
<dbReference type="InterPro" id="IPR008271">
    <property type="entry name" value="Ser/Thr_kinase_AS"/>
</dbReference>
<dbReference type="InterPro" id="IPR050117">
    <property type="entry name" value="MAPK"/>
</dbReference>
<evidence type="ECO:0000313" key="6">
    <source>
        <dbReference type="EMBL" id="PMD63705.1"/>
    </source>
</evidence>
<dbReference type="PANTHER" id="PTHR24055">
    <property type="entry name" value="MITOGEN-ACTIVATED PROTEIN KINASE"/>
    <property type="match status" value="1"/>
</dbReference>
<accession>A0A2J6TKZ9</accession>
<dbReference type="RefSeq" id="XP_024740609.1">
    <property type="nucleotide sequence ID" value="XM_024871919.1"/>
</dbReference>
<dbReference type="InParanoid" id="A0A2J6TKZ9"/>
<dbReference type="GO" id="GO:0005524">
    <property type="term" value="F:ATP binding"/>
    <property type="evidence" value="ECO:0007669"/>
    <property type="project" value="UniProtKB-KW"/>
</dbReference>
<evidence type="ECO:0000256" key="1">
    <source>
        <dbReference type="ARBA" id="ARBA00022527"/>
    </source>
</evidence>
<dbReference type="InterPro" id="IPR000719">
    <property type="entry name" value="Prot_kinase_dom"/>
</dbReference>
<dbReference type="GeneID" id="36580001"/>
<evidence type="ECO:0000256" key="4">
    <source>
        <dbReference type="SAM" id="MobiDB-lite"/>
    </source>
</evidence>
<organism evidence="6 7">
    <name type="scientific">Hyaloscypha bicolor E</name>
    <dbReference type="NCBI Taxonomy" id="1095630"/>
    <lineage>
        <taxon>Eukaryota</taxon>
        <taxon>Fungi</taxon>
        <taxon>Dikarya</taxon>
        <taxon>Ascomycota</taxon>
        <taxon>Pezizomycotina</taxon>
        <taxon>Leotiomycetes</taxon>
        <taxon>Helotiales</taxon>
        <taxon>Hyaloscyphaceae</taxon>
        <taxon>Hyaloscypha</taxon>
        <taxon>Hyaloscypha bicolor</taxon>
    </lineage>
</organism>
<dbReference type="Proteomes" id="UP000235371">
    <property type="component" value="Unassembled WGS sequence"/>
</dbReference>
<keyword evidence="6" id="KW-0808">Transferase</keyword>
<dbReference type="EMBL" id="KZ613780">
    <property type="protein sequence ID" value="PMD63705.1"/>
    <property type="molecule type" value="Genomic_DNA"/>
</dbReference>
<reference evidence="6 7" key="1">
    <citation type="submission" date="2016-04" db="EMBL/GenBank/DDBJ databases">
        <title>A degradative enzymes factory behind the ericoid mycorrhizal symbiosis.</title>
        <authorList>
            <consortium name="DOE Joint Genome Institute"/>
            <person name="Martino E."/>
            <person name="Morin E."/>
            <person name="Grelet G."/>
            <person name="Kuo A."/>
            <person name="Kohler A."/>
            <person name="Daghino S."/>
            <person name="Barry K."/>
            <person name="Choi C."/>
            <person name="Cichocki N."/>
            <person name="Clum A."/>
            <person name="Copeland A."/>
            <person name="Hainaut M."/>
            <person name="Haridas S."/>
            <person name="Labutti K."/>
            <person name="Lindquist E."/>
            <person name="Lipzen A."/>
            <person name="Khouja H.-R."/>
            <person name="Murat C."/>
            <person name="Ohm R."/>
            <person name="Olson A."/>
            <person name="Spatafora J."/>
            <person name="Veneault-Fourrey C."/>
            <person name="Henrissat B."/>
            <person name="Grigoriev I."/>
            <person name="Martin F."/>
            <person name="Perotto S."/>
        </authorList>
    </citation>
    <scope>NUCLEOTIDE SEQUENCE [LARGE SCALE GENOMIC DNA]</scope>
    <source>
        <strain evidence="6 7">E</strain>
    </source>
</reference>
<keyword evidence="6" id="KW-0418">Kinase</keyword>